<dbReference type="UniPathway" id="UPA00143"/>
<evidence type="ECO:0000313" key="5">
    <source>
        <dbReference type="Proteomes" id="UP000054317"/>
    </source>
</evidence>
<dbReference type="RefSeq" id="XP_008045330.1">
    <property type="nucleotide sequence ID" value="XM_008047139.1"/>
</dbReference>
<accession>R7S759</accession>
<protein>
    <recommendedName>
        <fullName evidence="3">F-box domain-containing protein</fullName>
    </recommendedName>
</protein>
<dbReference type="OMA" id="HFGGRSW"/>
<name>R7S759_TRAVS</name>
<dbReference type="Pfam" id="PF12937">
    <property type="entry name" value="F-box-like"/>
    <property type="match status" value="1"/>
</dbReference>
<sequence length="436" mass="49254">MVQTLPPRPPASRTVIHLPYDVLVDMFSFLHSPDLVNLLCSCRTLYALVGDESTWRSLSSTYGLRNIDHFGGRSWYTVYTRLLHTFGPMLGLWAGDHPYTGSVIEVGLQAGDANRQGGIIVELWRFRALQPEDLDGPETAEPPTYIPLATIDFSHTATVHGPPMITCSYDKRSPTHRAEFELQSPCTTGFYLHTRRGQYPHPDFPSAESHTWVDGTRYPRIRCTPSRSINQTPHLPPHPRVPVVYAAPTSYRKPPALSISCSLGCAERARPFLGFNDISDSLPRFYPLRHDMPKHIEPLSPGWHPTTLVGVWLGSHGPHGTECLYVDWVSHPATLRAWKITGDENVPRGALTWHADMETPLPQTQSLRELCVRCLKDIEGYRFFDGAGITSGRGYMEHQRETPSTVLAVGREQILRVIWVEAEEVSTYIRYSRQHR</sequence>
<dbReference type="OrthoDB" id="722566at2759"/>
<feature type="domain" description="F-box" evidence="3">
    <location>
        <begin position="12"/>
        <end position="58"/>
    </location>
</feature>
<dbReference type="InterPro" id="IPR045048">
    <property type="entry name" value="FBXO31/39"/>
</dbReference>
<dbReference type="GeneID" id="19408935"/>
<reference evidence="5" key="1">
    <citation type="journal article" date="2012" name="Science">
        <title>The Paleozoic origin of enzymatic lignin decomposition reconstructed from 31 fungal genomes.</title>
        <authorList>
            <person name="Floudas D."/>
            <person name="Binder M."/>
            <person name="Riley R."/>
            <person name="Barry K."/>
            <person name="Blanchette R.A."/>
            <person name="Henrissat B."/>
            <person name="Martinez A.T."/>
            <person name="Otillar R."/>
            <person name="Spatafora J.W."/>
            <person name="Yadav J.S."/>
            <person name="Aerts A."/>
            <person name="Benoit I."/>
            <person name="Boyd A."/>
            <person name="Carlson A."/>
            <person name="Copeland A."/>
            <person name="Coutinho P.M."/>
            <person name="de Vries R.P."/>
            <person name="Ferreira P."/>
            <person name="Findley K."/>
            <person name="Foster B."/>
            <person name="Gaskell J."/>
            <person name="Glotzer D."/>
            <person name="Gorecki P."/>
            <person name="Heitman J."/>
            <person name="Hesse C."/>
            <person name="Hori C."/>
            <person name="Igarashi K."/>
            <person name="Jurgens J.A."/>
            <person name="Kallen N."/>
            <person name="Kersten P."/>
            <person name="Kohler A."/>
            <person name="Kuees U."/>
            <person name="Kumar T.K.A."/>
            <person name="Kuo A."/>
            <person name="LaButti K."/>
            <person name="Larrondo L.F."/>
            <person name="Lindquist E."/>
            <person name="Ling A."/>
            <person name="Lombard V."/>
            <person name="Lucas S."/>
            <person name="Lundell T."/>
            <person name="Martin R."/>
            <person name="McLaughlin D.J."/>
            <person name="Morgenstern I."/>
            <person name="Morin E."/>
            <person name="Murat C."/>
            <person name="Nagy L.G."/>
            <person name="Nolan M."/>
            <person name="Ohm R.A."/>
            <person name="Patyshakuliyeva A."/>
            <person name="Rokas A."/>
            <person name="Ruiz-Duenas F.J."/>
            <person name="Sabat G."/>
            <person name="Salamov A."/>
            <person name="Samejima M."/>
            <person name="Schmutz J."/>
            <person name="Slot J.C."/>
            <person name="St John F."/>
            <person name="Stenlid J."/>
            <person name="Sun H."/>
            <person name="Sun S."/>
            <person name="Syed K."/>
            <person name="Tsang A."/>
            <person name="Wiebenga A."/>
            <person name="Young D."/>
            <person name="Pisabarro A."/>
            <person name="Eastwood D.C."/>
            <person name="Martin F."/>
            <person name="Cullen D."/>
            <person name="Grigoriev I.V."/>
            <person name="Hibbett D.S."/>
        </authorList>
    </citation>
    <scope>NUCLEOTIDE SEQUENCE [LARGE SCALE GENOMIC DNA]</scope>
    <source>
        <strain evidence="5">FP-101664</strain>
    </source>
</reference>
<keyword evidence="5" id="KW-1185">Reference proteome</keyword>
<dbReference type="PANTHER" id="PTHR10706:SF130">
    <property type="entry name" value="F-BOX ONLY PROTEIN 31"/>
    <property type="match status" value="1"/>
</dbReference>
<dbReference type="AlphaFoldDB" id="R7S759"/>
<dbReference type="Gene3D" id="1.20.1280.50">
    <property type="match status" value="1"/>
</dbReference>
<dbReference type="EMBL" id="JH711798">
    <property type="protein sequence ID" value="EIW51781.1"/>
    <property type="molecule type" value="Genomic_DNA"/>
</dbReference>
<evidence type="ECO:0000313" key="4">
    <source>
        <dbReference type="EMBL" id="EIW51781.1"/>
    </source>
</evidence>
<dbReference type="Pfam" id="PF12014">
    <property type="entry name" value="Cyclin_D1_bind"/>
    <property type="match status" value="1"/>
</dbReference>
<organism evidence="4 5">
    <name type="scientific">Trametes versicolor (strain FP-101664)</name>
    <name type="common">White-rot fungus</name>
    <name type="synonym">Coriolus versicolor</name>
    <dbReference type="NCBI Taxonomy" id="717944"/>
    <lineage>
        <taxon>Eukaryota</taxon>
        <taxon>Fungi</taxon>
        <taxon>Dikarya</taxon>
        <taxon>Basidiomycota</taxon>
        <taxon>Agaricomycotina</taxon>
        <taxon>Agaricomycetes</taxon>
        <taxon>Polyporales</taxon>
        <taxon>Polyporaceae</taxon>
        <taxon>Trametes</taxon>
    </lineage>
</organism>
<dbReference type="Proteomes" id="UP000054317">
    <property type="component" value="Unassembled WGS sequence"/>
</dbReference>
<evidence type="ECO:0000256" key="1">
    <source>
        <dbReference type="ARBA" id="ARBA00004906"/>
    </source>
</evidence>
<dbReference type="InterPro" id="IPR036047">
    <property type="entry name" value="F-box-like_dom_sf"/>
</dbReference>
<dbReference type="PANTHER" id="PTHR10706">
    <property type="entry name" value="F-BOX FAMILY PROTEIN"/>
    <property type="match status" value="1"/>
</dbReference>
<dbReference type="SUPFAM" id="SSF81383">
    <property type="entry name" value="F-box domain"/>
    <property type="match status" value="1"/>
</dbReference>
<comment type="pathway">
    <text evidence="1">Protein modification; protein ubiquitination.</text>
</comment>
<dbReference type="KEGG" id="tvs:TRAVEDRAFT_136831"/>
<keyword evidence="2" id="KW-0833">Ubl conjugation pathway</keyword>
<gene>
    <name evidence="4" type="ORF">TRAVEDRAFT_136831</name>
</gene>
<evidence type="ECO:0000259" key="3">
    <source>
        <dbReference type="PROSITE" id="PS50181"/>
    </source>
</evidence>
<dbReference type="InterPro" id="IPR001810">
    <property type="entry name" value="F-box_dom"/>
</dbReference>
<evidence type="ECO:0000256" key="2">
    <source>
        <dbReference type="ARBA" id="ARBA00022786"/>
    </source>
</evidence>
<dbReference type="PROSITE" id="PS50181">
    <property type="entry name" value="FBOX"/>
    <property type="match status" value="1"/>
</dbReference>
<dbReference type="GO" id="GO:0016567">
    <property type="term" value="P:protein ubiquitination"/>
    <property type="evidence" value="ECO:0007669"/>
    <property type="project" value="UniProtKB-UniPathway"/>
</dbReference>
<proteinExistence type="predicted"/>